<organism evidence="1 2">
    <name type="scientific">Rhodopirellula baltica (strain DSM 10527 / NCIMB 13988 / SH1)</name>
    <dbReference type="NCBI Taxonomy" id="243090"/>
    <lineage>
        <taxon>Bacteria</taxon>
        <taxon>Pseudomonadati</taxon>
        <taxon>Planctomycetota</taxon>
        <taxon>Planctomycetia</taxon>
        <taxon>Pirellulales</taxon>
        <taxon>Pirellulaceae</taxon>
        <taxon>Rhodopirellula</taxon>
    </lineage>
</organism>
<dbReference type="Proteomes" id="UP000001025">
    <property type="component" value="Chromosome"/>
</dbReference>
<dbReference type="InParanoid" id="Q7UWN1"/>
<dbReference type="STRING" id="243090.RB1910"/>
<dbReference type="KEGG" id="rba:RB1910"/>
<sequence length="123" mass="13402">MVPTQVSEITTKRKPLEGFPSGTVPHRRGFATIHCISNRIGRFGDSHGSIHGIRCQRVVSDSKFAPASQKLATIQKRSKSEARIPCLLLLQSNASPGDAALSDLGWEPDGLCRRGFAAQHRAR</sequence>
<dbReference type="HOGENOM" id="CLU_2013462_0_0_0"/>
<accession>Q7UWN1</accession>
<gene>
    <name evidence="1" type="ordered locus">RB1910</name>
</gene>
<dbReference type="EnsemblBacteria" id="CAD72331">
    <property type="protein sequence ID" value="CAD72331"/>
    <property type="gene ID" value="RB1910"/>
</dbReference>
<reference evidence="1 2" key="1">
    <citation type="journal article" date="2003" name="Proc. Natl. Acad. Sci. U.S.A.">
        <title>Complete genome sequence of the marine planctomycete Pirellula sp. strain 1.</title>
        <authorList>
            <person name="Gloeckner F.O."/>
            <person name="Kube M."/>
            <person name="Bauer M."/>
            <person name="Teeling H."/>
            <person name="Lombardot T."/>
            <person name="Ludwig W."/>
            <person name="Gade D."/>
            <person name="Beck A."/>
            <person name="Borzym K."/>
            <person name="Heitmann K."/>
            <person name="Rabus R."/>
            <person name="Schlesner H."/>
            <person name="Amann R."/>
            <person name="Reinhardt R."/>
        </authorList>
    </citation>
    <scope>NUCLEOTIDE SEQUENCE [LARGE SCALE GENOMIC DNA]</scope>
    <source>
        <strain evidence="2">DSM 10527 / NCIMB 13988 / SH1</strain>
    </source>
</reference>
<keyword evidence="2" id="KW-1185">Reference proteome</keyword>
<dbReference type="EMBL" id="BX294136">
    <property type="protein sequence ID" value="CAD72331.1"/>
    <property type="molecule type" value="Genomic_DNA"/>
</dbReference>
<evidence type="ECO:0000313" key="2">
    <source>
        <dbReference type="Proteomes" id="UP000001025"/>
    </source>
</evidence>
<protein>
    <submittedName>
        <fullName evidence="1">Uncharacterized protein</fullName>
    </submittedName>
</protein>
<evidence type="ECO:0000313" key="1">
    <source>
        <dbReference type="EMBL" id="CAD72331.1"/>
    </source>
</evidence>
<name>Q7UWN1_RHOBA</name>
<dbReference type="AlphaFoldDB" id="Q7UWN1"/>
<proteinExistence type="predicted"/>